<dbReference type="EMBL" id="JAGPXD010000001">
    <property type="protein sequence ID" value="KAH7377086.1"/>
    <property type="molecule type" value="Genomic_DNA"/>
</dbReference>
<evidence type="ECO:0000256" key="1">
    <source>
        <dbReference type="ARBA" id="ARBA00022833"/>
    </source>
</evidence>
<dbReference type="InterPro" id="IPR052073">
    <property type="entry name" value="Amide_Lactam_Regulators"/>
</dbReference>
<reference evidence="7" key="1">
    <citation type="journal article" date="2021" name="Nat. Commun.">
        <title>Genetic determinants of endophytism in the Arabidopsis root mycobiome.</title>
        <authorList>
            <person name="Mesny F."/>
            <person name="Miyauchi S."/>
            <person name="Thiergart T."/>
            <person name="Pickel B."/>
            <person name="Atanasova L."/>
            <person name="Karlsson M."/>
            <person name="Huettel B."/>
            <person name="Barry K.W."/>
            <person name="Haridas S."/>
            <person name="Chen C."/>
            <person name="Bauer D."/>
            <person name="Andreopoulos W."/>
            <person name="Pangilinan J."/>
            <person name="LaButti K."/>
            <person name="Riley R."/>
            <person name="Lipzen A."/>
            <person name="Clum A."/>
            <person name="Drula E."/>
            <person name="Henrissat B."/>
            <person name="Kohler A."/>
            <person name="Grigoriev I.V."/>
            <person name="Martin F.M."/>
            <person name="Hacquard S."/>
        </authorList>
    </citation>
    <scope>NUCLEOTIDE SEQUENCE</scope>
    <source>
        <strain evidence="7">MPI-CAGE-AT-0016</strain>
    </source>
</reference>
<name>A0A8K0X9K2_9PEZI</name>
<feature type="compositionally biased region" description="Basic and acidic residues" evidence="6">
    <location>
        <begin position="109"/>
        <end position="119"/>
    </location>
</feature>
<keyword evidence="2" id="KW-0805">Transcription regulation</keyword>
<keyword evidence="8" id="KW-1185">Reference proteome</keyword>
<dbReference type="CDD" id="cd12148">
    <property type="entry name" value="fungal_TF_MHR"/>
    <property type="match status" value="1"/>
</dbReference>
<protein>
    <recommendedName>
        <fullName evidence="9">Transcription factor domain-containing protein</fullName>
    </recommendedName>
</protein>
<evidence type="ECO:0000256" key="3">
    <source>
        <dbReference type="ARBA" id="ARBA00023125"/>
    </source>
</evidence>
<keyword evidence="3" id="KW-0238">DNA-binding</keyword>
<evidence type="ECO:0000256" key="4">
    <source>
        <dbReference type="ARBA" id="ARBA00023163"/>
    </source>
</evidence>
<evidence type="ECO:0000256" key="5">
    <source>
        <dbReference type="ARBA" id="ARBA00023242"/>
    </source>
</evidence>
<dbReference type="GO" id="GO:0003677">
    <property type="term" value="F:DNA binding"/>
    <property type="evidence" value="ECO:0007669"/>
    <property type="project" value="UniProtKB-KW"/>
</dbReference>
<evidence type="ECO:0000313" key="7">
    <source>
        <dbReference type="EMBL" id="KAH7377086.1"/>
    </source>
</evidence>
<comment type="caution">
    <text evidence="7">The sequence shown here is derived from an EMBL/GenBank/DDBJ whole genome shotgun (WGS) entry which is preliminary data.</text>
</comment>
<accession>A0A8K0X9K2</accession>
<dbReference type="PANTHER" id="PTHR47171:SF6">
    <property type="entry name" value="SPECIFIC TRANSCRIPTION FACTOR, PUTATIVE (AFU_ORTHOLOGUE AFUA_2G06130)-RELATED"/>
    <property type="match status" value="1"/>
</dbReference>
<dbReference type="CDD" id="cd00067">
    <property type="entry name" value="GAL4"/>
    <property type="match status" value="1"/>
</dbReference>
<sequence length="626" mass="69976">MEIVWAAAGASKRKRTSQACQPCRARKKKCYHDEVASRGDCDLAPDAIESTGGEEHVDFEEPQPEARTRESSADLARLQEYNPEALLKHLSSIHDQSQVAAQPGSTSSSRDRTAEDIARSEQKARRRQLWYMKYRRTVARPRLSDSYRIYLEDAGAMLELPRATSEGLFPIYISLLADLIPIMDASKVFRDLSNGQSSRYLVRAVCLITCKARQAASFLRLHESGPLLDHDDFASKLLNGLDAAIKADLESDRVTKVQILALMHLYNDGPGGVDRSSMYLSQAISEAWSMSLHLKMPENPDQELCDRLWWTLRNFDRLNKPTMAAAPFIIDDTDVCVDRVTPRADSYSSQVADVALIMGDLIGTATKVYKAGLTSTVDDPEDFPSLAELTAGTTFLQFHRAHRAYFEIWYHVAAMLSCRHSGPGTVHYKRRLDSADLILEMMGNGGHESLPPLPLVPYAIAFATTVIYRALRDRERPIELAFCDLRLCCNILDTVSQRWTSVRGVARLAKRLLGLDEAQTQPSASAFKRRHGVSAFGDELISGELSNRQLESQMSTEGASTDLLQSQQVHPEDTGTRQVLLGGHLVQPWTSTDTSDYQLNMSMDDLFDYGISDIFRDTLDFEIIGE</sequence>
<feature type="region of interest" description="Disordered" evidence="6">
    <location>
        <begin position="41"/>
        <end position="73"/>
    </location>
</feature>
<dbReference type="GO" id="GO:0008270">
    <property type="term" value="F:zinc ion binding"/>
    <property type="evidence" value="ECO:0007669"/>
    <property type="project" value="InterPro"/>
</dbReference>
<proteinExistence type="predicted"/>
<dbReference type="GO" id="GO:0000981">
    <property type="term" value="F:DNA-binding transcription factor activity, RNA polymerase II-specific"/>
    <property type="evidence" value="ECO:0007669"/>
    <property type="project" value="InterPro"/>
</dbReference>
<evidence type="ECO:0000313" key="8">
    <source>
        <dbReference type="Proteomes" id="UP000813385"/>
    </source>
</evidence>
<dbReference type="Proteomes" id="UP000813385">
    <property type="component" value="Unassembled WGS sequence"/>
</dbReference>
<feature type="region of interest" description="Disordered" evidence="6">
    <location>
        <begin position="96"/>
        <end position="119"/>
    </location>
</feature>
<dbReference type="InterPro" id="IPR001138">
    <property type="entry name" value="Zn2Cys6_DnaBD"/>
</dbReference>
<keyword evidence="5" id="KW-0539">Nucleus</keyword>
<evidence type="ECO:0000256" key="2">
    <source>
        <dbReference type="ARBA" id="ARBA00023015"/>
    </source>
</evidence>
<evidence type="ECO:0000256" key="6">
    <source>
        <dbReference type="SAM" id="MobiDB-lite"/>
    </source>
</evidence>
<evidence type="ECO:0008006" key="9">
    <source>
        <dbReference type="Google" id="ProtNLM"/>
    </source>
</evidence>
<organism evidence="7 8">
    <name type="scientific">Plectosphaerella cucumerina</name>
    <dbReference type="NCBI Taxonomy" id="40658"/>
    <lineage>
        <taxon>Eukaryota</taxon>
        <taxon>Fungi</taxon>
        <taxon>Dikarya</taxon>
        <taxon>Ascomycota</taxon>
        <taxon>Pezizomycotina</taxon>
        <taxon>Sordariomycetes</taxon>
        <taxon>Hypocreomycetidae</taxon>
        <taxon>Glomerellales</taxon>
        <taxon>Plectosphaerellaceae</taxon>
        <taxon>Plectosphaerella</taxon>
    </lineage>
</organism>
<dbReference type="AlphaFoldDB" id="A0A8K0X9K2"/>
<gene>
    <name evidence="7" type="ORF">B0T11DRAFT_273429</name>
</gene>
<dbReference type="PANTHER" id="PTHR47171">
    <property type="entry name" value="FARA-RELATED"/>
    <property type="match status" value="1"/>
</dbReference>
<keyword evidence="4" id="KW-0804">Transcription</keyword>
<keyword evidence="1" id="KW-0862">Zinc</keyword>
<dbReference type="OrthoDB" id="10031947at2759"/>
<feature type="compositionally biased region" description="Polar residues" evidence="6">
    <location>
        <begin position="96"/>
        <end position="108"/>
    </location>
</feature>